<dbReference type="CDD" id="cd22393">
    <property type="entry name" value="KH-I_KRR1_rpt1"/>
    <property type="match status" value="1"/>
</dbReference>
<evidence type="ECO:0000256" key="5">
    <source>
        <dbReference type="ARBA" id="ARBA00022884"/>
    </source>
</evidence>
<evidence type="ECO:0000256" key="8">
    <source>
        <dbReference type="ARBA" id="ARBA00024689"/>
    </source>
</evidence>
<evidence type="ECO:0000256" key="3">
    <source>
        <dbReference type="ARBA" id="ARBA00022517"/>
    </source>
</evidence>
<evidence type="ECO:0000256" key="1">
    <source>
        <dbReference type="ARBA" id="ARBA00004604"/>
    </source>
</evidence>
<evidence type="ECO:0000256" key="7">
    <source>
        <dbReference type="ARBA" id="ARBA00023274"/>
    </source>
</evidence>
<keyword evidence="14" id="KW-1185">Reference proteome</keyword>
<dbReference type="InterPro" id="IPR004087">
    <property type="entry name" value="KH_dom"/>
</dbReference>
<comment type="subunit">
    <text evidence="9">Monomer. Component of the ribosomal small subunit (SSU) processome.</text>
</comment>
<feature type="compositionally biased region" description="Basic residues" evidence="11">
    <location>
        <begin position="228"/>
        <end position="240"/>
    </location>
</feature>
<evidence type="ECO:0000256" key="10">
    <source>
        <dbReference type="PIRNR" id="PIRNR006515"/>
    </source>
</evidence>
<evidence type="ECO:0000256" key="9">
    <source>
        <dbReference type="ARBA" id="ARBA00025925"/>
    </source>
</evidence>
<comment type="similarity">
    <text evidence="2 10">Belongs to the KRR1 family.</text>
</comment>
<dbReference type="Proteomes" id="UP001187531">
    <property type="component" value="Unassembled WGS sequence"/>
</dbReference>
<dbReference type="InterPro" id="IPR024166">
    <property type="entry name" value="rRNA_assembly_KRR1"/>
</dbReference>
<comment type="caution">
    <text evidence="13">The sequence shown here is derived from an EMBL/GenBank/DDBJ whole genome shotgun (WGS) entry which is preliminary data.</text>
</comment>
<dbReference type="InterPro" id="IPR048550">
    <property type="entry name" value="KRR1-like_KH1_euk"/>
</dbReference>
<proteinExistence type="inferred from homology"/>
<dbReference type="PANTHER" id="PTHR12581">
    <property type="entry name" value="HIV-1 REV BINDING PROTEIN 2, 3"/>
    <property type="match status" value="1"/>
</dbReference>
<feature type="compositionally biased region" description="Basic and acidic residues" evidence="11">
    <location>
        <begin position="254"/>
        <end position="272"/>
    </location>
</feature>
<evidence type="ECO:0000259" key="12">
    <source>
        <dbReference type="SMART" id="SM00322"/>
    </source>
</evidence>
<accession>A0AA88HTQ5</accession>
<dbReference type="AlphaFoldDB" id="A0AA88HTQ5"/>
<dbReference type="GO" id="GO:0032040">
    <property type="term" value="C:small-subunit processome"/>
    <property type="evidence" value="ECO:0007669"/>
    <property type="project" value="TreeGrafter"/>
</dbReference>
<dbReference type="FunFam" id="3.30.1370.10:FF:000011">
    <property type="entry name" value="KRR1 small subunit processome component"/>
    <property type="match status" value="1"/>
</dbReference>
<name>A0AA88HTQ5_ARTSF</name>
<sequence length="334" mass="38948">MTDNSSEGLGNKSAWSMKLPDFKKEDNPNGLIEESSFATLFPKYREKYLRECWPLVQKVVGEHELKAELDVIEGSMTVTTTRKTWDPYIILKARDMIKLLARSVPFEQAIKVLQDDIACEIIRIGGLVRNKERFTKRRQRLIGPNGTTLKAIELLTNCYIVVQGNTVSAVGPYKGLQHARNIVIDTMNNIHPIYNIKKMMIKRELAKDEALKNENWERFLPKFESKTLSKRKQPLKKKQKKEYTPFPPSQPQSKIDKELETGEYFLKEEERKAKRKQEKSKKQQEMDLVREEKRNKSFIPPVEPEKKKQTVDNSVDINKLKKKVNNMKKKVKSK</sequence>
<evidence type="ECO:0000256" key="11">
    <source>
        <dbReference type="SAM" id="MobiDB-lite"/>
    </source>
</evidence>
<dbReference type="SMART" id="SM00322">
    <property type="entry name" value="KH"/>
    <property type="match status" value="1"/>
</dbReference>
<protein>
    <recommendedName>
        <fullName evidence="10">KRR1 small subunit processome component</fullName>
    </recommendedName>
    <alternativeName>
        <fullName evidence="10">KRR-R motif-containing protein 1</fullName>
    </alternativeName>
</protein>
<dbReference type="Pfam" id="PF17903">
    <property type="entry name" value="KH_KRR1_1st"/>
    <property type="match status" value="1"/>
</dbReference>
<evidence type="ECO:0000256" key="4">
    <source>
        <dbReference type="ARBA" id="ARBA00022552"/>
    </source>
</evidence>
<comment type="subcellular location">
    <subcellularLocation>
        <location evidence="1 10">Nucleus</location>
        <location evidence="1 10">Nucleolus</location>
    </subcellularLocation>
</comment>
<dbReference type="PANTHER" id="PTHR12581:SF0">
    <property type="entry name" value="KRR1 SMALL SUBUNIT PROCESSOME COMPONENT HOMOLOG"/>
    <property type="match status" value="1"/>
</dbReference>
<dbReference type="GO" id="GO:0006364">
    <property type="term" value="P:rRNA processing"/>
    <property type="evidence" value="ECO:0007669"/>
    <property type="project" value="UniProtKB-KW"/>
</dbReference>
<keyword evidence="7 10" id="KW-0687">Ribonucleoprotein</keyword>
<organism evidence="13 14">
    <name type="scientific">Artemia franciscana</name>
    <name type="common">Brine shrimp</name>
    <name type="synonym">Artemia sanfranciscana</name>
    <dbReference type="NCBI Taxonomy" id="6661"/>
    <lineage>
        <taxon>Eukaryota</taxon>
        <taxon>Metazoa</taxon>
        <taxon>Ecdysozoa</taxon>
        <taxon>Arthropoda</taxon>
        <taxon>Crustacea</taxon>
        <taxon>Branchiopoda</taxon>
        <taxon>Anostraca</taxon>
        <taxon>Artemiidae</taxon>
        <taxon>Artemia</taxon>
    </lineage>
</organism>
<dbReference type="Pfam" id="PF21800">
    <property type="entry name" value="KH_KRR1_2nd"/>
    <property type="match status" value="1"/>
</dbReference>
<dbReference type="EMBL" id="JAVRJZ010000016">
    <property type="protein sequence ID" value="KAK2710662.1"/>
    <property type="molecule type" value="Genomic_DNA"/>
</dbReference>
<evidence type="ECO:0000313" key="13">
    <source>
        <dbReference type="EMBL" id="KAK2710662.1"/>
    </source>
</evidence>
<feature type="domain" description="K Homology" evidence="12">
    <location>
        <begin position="118"/>
        <end position="188"/>
    </location>
</feature>
<feature type="compositionally biased region" description="Basic and acidic residues" evidence="11">
    <location>
        <begin position="280"/>
        <end position="295"/>
    </location>
</feature>
<evidence type="ECO:0000256" key="2">
    <source>
        <dbReference type="ARBA" id="ARBA00009344"/>
    </source>
</evidence>
<comment type="function">
    <text evidence="8">Required for 40S ribosome biogenesis. Involved in nucleolar processing of pre-18S ribosomal RNA and ribosome assembly. Binds to RNA. Required for female germline development, cell viability during eye development and for survival of dividing cells and epithelial cells during early wing disk development.</text>
</comment>
<keyword evidence="5 10" id="KW-0694">RNA-binding</keyword>
<dbReference type="PIRSF" id="PIRSF006515">
    <property type="entry name" value="KRR1"/>
    <property type="match status" value="1"/>
</dbReference>
<dbReference type="CDD" id="cd22394">
    <property type="entry name" value="KH-I_KRR1_rpt2"/>
    <property type="match status" value="1"/>
</dbReference>
<keyword evidence="6 10" id="KW-0539">Nucleus</keyword>
<dbReference type="InterPro" id="IPR041174">
    <property type="entry name" value="KRR1-like_KH1"/>
</dbReference>
<dbReference type="InterPro" id="IPR048549">
    <property type="entry name" value="KRR1-like_KH2_euk"/>
</dbReference>
<keyword evidence="3 10" id="KW-0690">Ribosome biogenesis</keyword>
<dbReference type="SUPFAM" id="SSF54791">
    <property type="entry name" value="Eukaryotic type KH-domain (KH-domain type I)"/>
    <property type="match status" value="1"/>
</dbReference>
<feature type="region of interest" description="Disordered" evidence="11">
    <location>
        <begin position="227"/>
        <end position="315"/>
    </location>
</feature>
<dbReference type="Gene3D" id="3.30.1370.10">
    <property type="entry name" value="K Homology domain, type 1"/>
    <property type="match status" value="2"/>
</dbReference>
<dbReference type="InterPro" id="IPR048548">
    <property type="entry name" value="KRR1-like_KH2"/>
</dbReference>
<reference evidence="13" key="1">
    <citation type="submission" date="2023-07" db="EMBL/GenBank/DDBJ databases">
        <title>Chromosome-level genome assembly of Artemia franciscana.</title>
        <authorList>
            <person name="Jo E."/>
        </authorList>
    </citation>
    <scope>NUCLEOTIDE SEQUENCE</scope>
    <source>
        <tissue evidence="13">Whole body</tissue>
    </source>
</reference>
<gene>
    <name evidence="13" type="ORF">QYM36_011994</name>
</gene>
<dbReference type="FunFam" id="3.30.1370.10:FF:000014">
    <property type="entry name" value="KRR1 small subunit processome component"/>
    <property type="match status" value="1"/>
</dbReference>
<dbReference type="InterPro" id="IPR036612">
    <property type="entry name" value="KH_dom_type_1_sf"/>
</dbReference>
<dbReference type="GO" id="GO:0003723">
    <property type="term" value="F:RNA binding"/>
    <property type="evidence" value="ECO:0007669"/>
    <property type="project" value="UniProtKB-KW"/>
</dbReference>
<evidence type="ECO:0000313" key="14">
    <source>
        <dbReference type="Proteomes" id="UP001187531"/>
    </source>
</evidence>
<keyword evidence="4 10" id="KW-0698">rRNA processing</keyword>
<evidence type="ECO:0000256" key="6">
    <source>
        <dbReference type="ARBA" id="ARBA00023242"/>
    </source>
</evidence>